<evidence type="ECO:0000256" key="1">
    <source>
        <dbReference type="SAM" id="MobiDB-lite"/>
    </source>
</evidence>
<keyword evidence="4" id="KW-1185">Reference proteome</keyword>
<keyword evidence="2" id="KW-0812">Transmembrane</keyword>
<evidence type="ECO:0000313" key="4">
    <source>
        <dbReference type="Proteomes" id="UP000199111"/>
    </source>
</evidence>
<name>A0A1I3JWP4_9ACTN</name>
<keyword evidence="2" id="KW-0472">Membrane</keyword>
<feature type="transmembrane region" description="Helical" evidence="2">
    <location>
        <begin position="59"/>
        <end position="82"/>
    </location>
</feature>
<keyword evidence="2" id="KW-1133">Transmembrane helix</keyword>
<gene>
    <name evidence="3" type="ORF">SAMN05216275_104160</name>
</gene>
<feature type="region of interest" description="Disordered" evidence="1">
    <location>
        <begin position="1"/>
        <end position="29"/>
    </location>
</feature>
<accession>A0A1I3JWP4</accession>
<proteinExistence type="predicted"/>
<dbReference type="RefSeq" id="WP_245789187.1">
    <property type="nucleotide sequence ID" value="NZ_FOQY01000004.1"/>
</dbReference>
<sequence>MSAATGGVPHRDEAGRTSDLEAAAAPRRRKTLEERIADRQAERPALKEGRQFEHGPAKFVFVFLIVTVVLIHLVGLAIVMALDLK</sequence>
<protein>
    <submittedName>
        <fullName evidence="3">Uncharacterized protein</fullName>
    </submittedName>
</protein>
<dbReference type="AlphaFoldDB" id="A0A1I3JWP4"/>
<evidence type="ECO:0000313" key="3">
    <source>
        <dbReference type="EMBL" id="SFI64672.1"/>
    </source>
</evidence>
<dbReference type="GeneID" id="96297342"/>
<feature type="compositionally biased region" description="Basic and acidic residues" evidence="1">
    <location>
        <begin position="9"/>
        <end position="19"/>
    </location>
</feature>
<dbReference type="EMBL" id="FOQY01000004">
    <property type="protein sequence ID" value="SFI64672.1"/>
    <property type="molecule type" value="Genomic_DNA"/>
</dbReference>
<dbReference type="Proteomes" id="UP000199111">
    <property type="component" value="Unassembled WGS sequence"/>
</dbReference>
<evidence type="ECO:0000256" key="2">
    <source>
        <dbReference type="SAM" id="Phobius"/>
    </source>
</evidence>
<organism evidence="3 4">
    <name type="scientific">Streptosporangium canum</name>
    <dbReference type="NCBI Taxonomy" id="324952"/>
    <lineage>
        <taxon>Bacteria</taxon>
        <taxon>Bacillati</taxon>
        <taxon>Actinomycetota</taxon>
        <taxon>Actinomycetes</taxon>
        <taxon>Streptosporangiales</taxon>
        <taxon>Streptosporangiaceae</taxon>
        <taxon>Streptosporangium</taxon>
    </lineage>
</organism>
<reference evidence="4" key="1">
    <citation type="submission" date="2016-10" db="EMBL/GenBank/DDBJ databases">
        <authorList>
            <person name="Varghese N."/>
            <person name="Submissions S."/>
        </authorList>
    </citation>
    <scope>NUCLEOTIDE SEQUENCE [LARGE SCALE GENOMIC DNA]</scope>
    <source>
        <strain evidence="4">CGMCC 4.2126</strain>
    </source>
</reference>